<accession>A0A8S8XE06</accession>
<evidence type="ECO:0000256" key="4">
    <source>
        <dbReference type="ARBA" id="ARBA00023136"/>
    </source>
</evidence>
<protein>
    <submittedName>
        <fullName evidence="6">Membrane protein</fullName>
    </submittedName>
</protein>
<keyword evidence="4 5" id="KW-0472">Membrane</keyword>
<dbReference type="RefSeq" id="WP_420244124.1">
    <property type="nucleotide sequence ID" value="NZ_BOPV01000001.1"/>
</dbReference>
<comment type="subcellular location">
    <subcellularLocation>
        <location evidence="1">Membrane</location>
        <topology evidence="1">Single-pass membrane protein</topology>
    </subcellularLocation>
</comment>
<evidence type="ECO:0000256" key="3">
    <source>
        <dbReference type="ARBA" id="ARBA00022989"/>
    </source>
</evidence>
<dbReference type="Pfam" id="PF04228">
    <property type="entry name" value="Zn_peptidase"/>
    <property type="match status" value="1"/>
</dbReference>
<proteinExistence type="predicted"/>
<dbReference type="EMBL" id="BOPV01000001">
    <property type="protein sequence ID" value="GIL40884.1"/>
    <property type="molecule type" value="Genomic_DNA"/>
</dbReference>
<dbReference type="InterPro" id="IPR007343">
    <property type="entry name" value="Uncharacterised_pept_Zn_put"/>
</dbReference>
<evidence type="ECO:0000313" key="7">
    <source>
        <dbReference type="Proteomes" id="UP000681075"/>
    </source>
</evidence>
<dbReference type="PANTHER" id="PTHR30168">
    <property type="entry name" value="PUTATIVE MEMBRANE PROTEIN YPFJ"/>
    <property type="match status" value="1"/>
</dbReference>
<name>A0A8S8XE06_9PROT</name>
<evidence type="ECO:0000256" key="2">
    <source>
        <dbReference type="ARBA" id="ARBA00022692"/>
    </source>
</evidence>
<keyword evidence="7" id="KW-1185">Reference proteome</keyword>
<comment type="caution">
    <text evidence="6">The sequence shown here is derived from an EMBL/GenBank/DDBJ whole genome shotgun (WGS) entry which is preliminary data.</text>
</comment>
<dbReference type="GO" id="GO:0016020">
    <property type="term" value="C:membrane"/>
    <property type="evidence" value="ECO:0007669"/>
    <property type="project" value="UniProtKB-SubCell"/>
</dbReference>
<reference evidence="6" key="1">
    <citation type="submission" date="2021-02" db="EMBL/GenBank/DDBJ databases">
        <title>Genome sequence of Rhodospirillales sp. strain TMPK1 isolated from soil.</title>
        <authorList>
            <person name="Nakai R."/>
            <person name="Kusada H."/>
            <person name="Tamaki H."/>
        </authorList>
    </citation>
    <scope>NUCLEOTIDE SEQUENCE</scope>
    <source>
        <strain evidence="6">TMPK1</strain>
    </source>
</reference>
<dbReference type="PANTHER" id="PTHR30168:SF0">
    <property type="entry name" value="INNER MEMBRANE PROTEIN"/>
    <property type="match status" value="1"/>
</dbReference>
<keyword evidence="3 5" id="KW-1133">Transmembrane helix</keyword>
<keyword evidence="2 5" id="KW-0812">Transmembrane</keyword>
<sequence>MQLDGGRESDNVVDARGAGGGGGKLIGGGIGTIAILLIGWFLGVDPSLLLDVAQQASAPQQQQSAQVHPAGEDLRFEKLVLARTEDVWSQAFQQMGRTYRAPRLEVFHNPIPSGCGMAQSVVGPFYCPRDQTIYLDKDFLDQLMARFGVRGEFAKAYVIAHEVGHHVQHQLGLLNDNAAPTQGAQGTSVRTELQADCLAGVWATRSDKQRKLLDPGDIESGIAAASAVGDDRLQRSAGRQITPDAFTHGTAAQRVHWFRRGVETGDPRACDTFHANPL</sequence>
<dbReference type="Proteomes" id="UP000681075">
    <property type="component" value="Unassembled WGS sequence"/>
</dbReference>
<evidence type="ECO:0000313" key="6">
    <source>
        <dbReference type="EMBL" id="GIL40884.1"/>
    </source>
</evidence>
<evidence type="ECO:0000256" key="5">
    <source>
        <dbReference type="SAM" id="Phobius"/>
    </source>
</evidence>
<dbReference type="AlphaFoldDB" id="A0A8S8XE06"/>
<organism evidence="6 7">
    <name type="scientific">Roseiterribacter gracilis</name>
    <dbReference type="NCBI Taxonomy" id="2812848"/>
    <lineage>
        <taxon>Bacteria</taxon>
        <taxon>Pseudomonadati</taxon>
        <taxon>Pseudomonadota</taxon>
        <taxon>Alphaproteobacteria</taxon>
        <taxon>Rhodospirillales</taxon>
        <taxon>Roseiterribacteraceae</taxon>
        <taxon>Roseiterribacter</taxon>
    </lineage>
</organism>
<gene>
    <name evidence="6" type="ORF">TMPK1_31210</name>
</gene>
<feature type="transmembrane region" description="Helical" evidence="5">
    <location>
        <begin position="25"/>
        <end position="43"/>
    </location>
</feature>
<evidence type="ECO:0000256" key="1">
    <source>
        <dbReference type="ARBA" id="ARBA00004167"/>
    </source>
</evidence>